<dbReference type="Pfam" id="PF24809">
    <property type="entry name" value="DUF7708"/>
    <property type="match status" value="1"/>
</dbReference>
<feature type="domain" description="DUF7779" evidence="5">
    <location>
        <begin position="490"/>
        <end position="579"/>
    </location>
</feature>
<comment type="caution">
    <text evidence="6">The sequence shown here is derived from an EMBL/GenBank/DDBJ whole genome shotgun (WGS) entry which is preliminary data.</text>
</comment>
<keyword evidence="1" id="KW-0802">TPR repeat</keyword>
<gene>
    <name evidence="6" type="ORF">SI65_07417</name>
</gene>
<dbReference type="PANTHER" id="PTHR35205">
    <property type="entry name" value="NB-ARC AND TPR DOMAIN PROTEIN"/>
    <property type="match status" value="1"/>
</dbReference>
<dbReference type="Proteomes" id="UP000094569">
    <property type="component" value="Unassembled WGS sequence"/>
</dbReference>
<evidence type="ECO:0000256" key="2">
    <source>
        <dbReference type="SAM" id="Phobius"/>
    </source>
</evidence>
<dbReference type="Gene3D" id="3.40.50.300">
    <property type="entry name" value="P-loop containing nucleotide triphosphate hydrolases"/>
    <property type="match status" value="1"/>
</dbReference>
<organism evidence="6 7">
    <name type="scientific">Aspergillus cristatus</name>
    <name type="common">Chinese Fuzhuan brick tea-fermentation fungus</name>
    <name type="synonym">Eurotium cristatum</name>
    <dbReference type="NCBI Taxonomy" id="573508"/>
    <lineage>
        <taxon>Eukaryota</taxon>
        <taxon>Fungi</taxon>
        <taxon>Dikarya</taxon>
        <taxon>Ascomycota</taxon>
        <taxon>Pezizomycotina</taxon>
        <taxon>Eurotiomycetes</taxon>
        <taxon>Eurotiomycetidae</taxon>
        <taxon>Eurotiales</taxon>
        <taxon>Aspergillaceae</taxon>
        <taxon>Aspergillus</taxon>
        <taxon>Aspergillus subgen. Aspergillus</taxon>
    </lineage>
</organism>
<dbReference type="InterPro" id="IPR011990">
    <property type="entry name" value="TPR-like_helical_dom_sf"/>
</dbReference>
<protein>
    <submittedName>
        <fullName evidence="6">Uncharacterized protein</fullName>
    </submittedName>
</protein>
<feature type="domain" description="DUF7708" evidence="4">
    <location>
        <begin position="71"/>
        <end position="203"/>
    </location>
</feature>
<dbReference type="AlphaFoldDB" id="A0A1E3B814"/>
<dbReference type="Pfam" id="PF25000">
    <property type="entry name" value="DUF7779"/>
    <property type="match status" value="1"/>
</dbReference>
<evidence type="ECO:0000256" key="1">
    <source>
        <dbReference type="PROSITE-ProRule" id="PRU00339"/>
    </source>
</evidence>
<evidence type="ECO:0000313" key="6">
    <source>
        <dbReference type="EMBL" id="ODM17018.1"/>
    </source>
</evidence>
<proteinExistence type="predicted"/>
<dbReference type="PROSITE" id="PS50293">
    <property type="entry name" value="TPR_REGION"/>
    <property type="match status" value="1"/>
</dbReference>
<evidence type="ECO:0000259" key="3">
    <source>
        <dbReference type="Pfam" id="PF00931"/>
    </source>
</evidence>
<keyword evidence="2" id="KW-0812">Transmembrane</keyword>
<feature type="repeat" description="TPR" evidence="1">
    <location>
        <begin position="722"/>
        <end position="755"/>
    </location>
</feature>
<feature type="transmembrane region" description="Helical" evidence="2">
    <location>
        <begin position="72"/>
        <end position="95"/>
    </location>
</feature>
<dbReference type="VEuPathDB" id="FungiDB:SI65_07417"/>
<dbReference type="PRINTS" id="PR00364">
    <property type="entry name" value="DISEASERSIST"/>
</dbReference>
<dbReference type="SUPFAM" id="SSF48452">
    <property type="entry name" value="TPR-like"/>
    <property type="match status" value="2"/>
</dbReference>
<dbReference type="InterPro" id="IPR002182">
    <property type="entry name" value="NB-ARC"/>
</dbReference>
<feature type="domain" description="NB-ARC" evidence="3">
    <location>
        <begin position="268"/>
        <end position="387"/>
    </location>
</feature>
<accession>A0A1E3B814</accession>
<evidence type="ECO:0000259" key="5">
    <source>
        <dbReference type="Pfam" id="PF25000"/>
    </source>
</evidence>
<dbReference type="InterPro" id="IPR027417">
    <property type="entry name" value="P-loop_NTPase"/>
</dbReference>
<dbReference type="InterPro" id="IPR056681">
    <property type="entry name" value="DUF7779"/>
</dbReference>
<dbReference type="PANTHER" id="PTHR35205:SF1">
    <property type="entry name" value="ZU5 DOMAIN-CONTAINING PROTEIN"/>
    <property type="match status" value="1"/>
</dbReference>
<dbReference type="Pfam" id="PF00931">
    <property type="entry name" value="NB-ARC"/>
    <property type="match status" value="1"/>
</dbReference>
<keyword evidence="2" id="KW-0472">Membrane</keyword>
<dbReference type="Pfam" id="PF13424">
    <property type="entry name" value="TPR_12"/>
    <property type="match status" value="1"/>
</dbReference>
<dbReference type="InterPro" id="IPR019734">
    <property type="entry name" value="TPR_rpt"/>
</dbReference>
<evidence type="ECO:0000313" key="7">
    <source>
        <dbReference type="Proteomes" id="UP000094569"/>
    </source>
</evidence>
<keyword evidence="2" id="KW-1133">Transmembrane helix</keyword>
<evidence type="ECO:0000259" key="4">
    <source>
        <dbReference type="Pfam" id="PF24809"/>
    </source>
</evidence>
<dbReference type="Gene3D" id="1.25.40.10">
    <property type="entry name" value="Tetratricopeptide repeat domain"/>
    <property type="match status" value="2"/>
</dbReference>
<sequence length="947" mass="106385">MAIVTDSKLSPLWEKALENYREDLAADDDFRKVLETGSFEELLNDAKNLQPFGPQGRKTLDSMSRLKPTFKLVNDFSAVLAVCFGAGTVLTALIWGSIRMILGLASAAGSTLHEVFDMLDELSLTLPRLKSYEKTVPMDSELEGSVLEVYTEVICFYARTIHFFKSHKHVILLRQSWSEFSQDFSRTVQRIKRLSGKIESEVELTRMRHDNQKYDQVLSLMATFHTQRQVTAPQKSYYVPFTESPRFWGRDDILSQIDSCLSGSMSNTSSLRSFALYGMGGVGKTQIALRYANAYRNQYDAVFWVSADNSITIAQSFRDIAKILDLVKQDTETDDNSVILAVKTWLASTDSKWLIVFDNADNLDVLKQAWPGSSTGSILLTSRDSTAAFDLASDAFQVQPFDVATGSAALLNILGLGSGSDLNQEQATAISSTFGGLPLALNQVAGFIAQRKISLQSFLPLYHRNSTSVDAKGTTNMNYSHTLATVWEMSLSKLSGDTQTLIRLLAFLNPDYIQESLLKDGASDTGIPELQFARDEIDFLDAEQILLQISLIDKSVESGVMRMHRLVQTAVIRRMTSEERQQIFSILVDILARNLPDTYSSDVGHQVASWERCERSLPHLESIVQKNAEFSIFPGDNQPFAELLLRFCWYLYERENYSIARPYVKTALQYFSDRNSLAYASAVDLQGLIDLDISHPASALEAFQEAYRIRAGILLADDVFLAASLVNIGLAYTELGKLDEAYEYLQRSIDIRLHHNSDRIGNSYSNMSSLLLRMERANEAEEMLKRCPSLKDFTDETFLKTGNPRFSGDMILLSRIRLAQGRYDESLNLASKALGFRRQCLGNRMKVCDSLYQVASLLQRGNNPALSIQLLEECIKISEGLPQIEGLRHLARANYKLSHTLKLVGKERESAESLDRAYSLKDGIYKLDGDSPHGITDFESFVPWMLW</sequence>
<name>A0A1E3B814_ASPCR</name>
<dbReference type="InterPro" id="IPR056125">
    <property type="entry name" value="DUF7708"/>
</dbReference>
<dbReference type="EMBL" id="JXNT01000009">
    <property type="protein sequence ID" value="ODM17018.1"/>
    <property type="molecule type" value="Genomic_DNA"/>
</dbReference>
<dbReference type="SUPFAM" id="SSF52540">
    <property type="entry name" value="P-loop containing nucleoside triphosphate hydrolases"/>
    <property type="match status" value="1"/>
</dbReference>
<dbReference type="PROSITE" id="PS50005">
    <property type="entry name" value="TPR"/>
    <property type="match status" value="1"/>
</dbReference>
<dbReference type="GO" id="GO:0043531">
    <property type="term" value="F:ADP binding"/>
    <property type="evidence" value="ECO:0007669"/>
    <property type="project" value="InterPro"/>
</dbReference>
<dbReference type="SMART" id="SM00028">
    <property type="entry name" value="TPR"/>
    <property type="match status" value="3"/>
</dbReference>
<reference evidence="6 7" key="1">
    <citation type="journal article" date="2016" name="BMC Genomics">
        <title>Comparative genomic and transcriptomic analyses of the Fuzhuan brick tea-fermentation fungus Aspergillus cristatus.</title>
        <authorList>
            <person name="Ge Y."/>
            <person name="Wang Y."/>
            <person name="Liu Y."/>
            <person name="Tan Y."/>
            <person name="Ren X."/>
            <person name="Zhang X."/>
            <person name="Hyde K.D."/>
            <person name="Liu Y."/>
            <person name="Liu Z."/>
        </authorList>
    </citation>
    <scope>NUCLEOTIDE SEQUENCE [LARGE SCALE GENOMIC DNA]</scope>
    <source>
        <strain evidence="6 7">GZAAS20.1005</strain>
    </source>
</reference>
<dbReference type="OrthoDB" id="6161812at2759"/>
<keyword evidence="7" id="KW-1185">Reference proteome</keyword>